<dbReference type="PANTHER" id="PTHR39473">
    <property type="match status" value="1"/>
</dbReference>
<dbReference type="Proteomes" id="UP000658997">
    <property type="component" value="Unassembled WGS sequence"/>
</dbReference>
<keyword evidence="4" id="KW-1185">Reference proteome</keyword>
<feature type="compositionally biased region" description="Low complexity" evidence="1">
    <location>
        <begin position="240"/>
        <end position="269"/>
    </location>
</feature>
<sequence>MVLAASTWKEAEESVLSCTAQIMNQAVDILRSKVITDNSYTFESKTIAGSSPGKHFRHVLDHLRILLDAIEEWQSSAPGLAARSRSNASATFSQPSGSESKKMLRVDYDSRINSKVPHLETCVAASLQEFERTVDRLCRIFEGSNGRLYGQPLRLCATTPLVVELDSTVGRELWFCGLHAIHHYALVRVILVKELGLKGIEEQFGVAPSTLVHREWRKASNRADVAHDVLAPGPKDELARNSSIKSSRSSRTASCSSKHSKGHSQSSRHGQVRCKL</sequence>
<evidence type="ECO:0000256" key="1">
    <source>
        <dbReference type="SAM" id="MobiDB-lite"/>
    </source>
</evidence>
<dbReference type="PANTHER" id="PTHR39473:SF1">
    <property type="entry name" value="DINB-LIKE DOMAIN-CONTAINING PROTEIN"/>
    <property type="match status" value="1"/>
</dbReference>
<evidence type="ECO:0000313" key="2">
    <source>
        <dbReference type="EMBL" id="SAM86283.1"/>
    </source>
</evidence>
<dbReference type="OrthoDB" id="5564877at2759"/>
<accession>A0A1K0HCY9</accession>
<reference evidence="2" key="1">
    <citation type="submission" date="2016-04" db="EMBL/GenBank/DDBJ databases">
        <authorList>
            <person name="Evans L.H."/>
            <person name="Alamgir A."/>
            <person name="Owens N."/>
            <person name="Weber N.D."/>
            <person name="Virtaneva K."/>
            <person name="Barbian K."/>
            <person name="Babar A."/>
            <person name="Rosenke K."/>
        </authorList>
    </citation>
    <scope>NUCLEOTIDE SEQUENCE</scope>
    <source>
        <strain evidence="2">UB2112</strain>
    </source>
</reference>
<organism evidence="2">
    <name type="scientific">Ustilago bromivora</name>
    <dbReference type="NCBI Taxonomy" id="307758"/>
    <lineage>
        <taxon>Eukaryota</taxon>
        <taxon>Fungi</taxon>
        <taxon>Dikarya</taxon>
        <taxon>Basidiomycota</taxon>
        <taxon>Ustilaginomycotina</taxon>
        <taxon>Ustilaginomycetes</taxon>
        <taxon>Ustilaginales</taxon>
        <taxon>Ustilaginaceae</taxon>
        <taxon>Ustilago</taxon>
    </lineage>
</organism>
<name>A0A1K0HCY9_9BASI</name>
<evidence type="ECO:0008006" key="5">
    <source>
        <dbReference type="Google" id="ProtNLM"/>
    </source>
</evidence>
<proteinExistence type="predicted"/>
<evidence type="ECO:0000313" key="3">
    <source>
        <dbReference type="EMBL" id="SYW80340.1"/>
    </source>
</evidence>
<gene>
    <name evidence="3" type="ORF">UBRO2_03608</name>
    <name evidence="2" type="ORF">UBRO_08736</name>
</gene>
<evidence type="ECO:0000313" key="4">
    <source>
        <dbReference type="Proteomes" id="UP000658997"/>
    </source>
</evidence>
<dbReference type="Proteomes" id="UP000179920">
    <property type="component" value="Chromosome XXII"/>
</dbReference>
<dbReference type="EMBL" id="ULHB01000070">
    <property type="protein sequence ID" value="SYW80340.1"/>
    <property type="molecule type" value="Genomic_DNA"/>
</dbReference>
<dbReference type="EMBL" id="LT558138">
    <property type="protein sequence ID" value="SAM86283.1"/>
    <property type="molecule type" value="Genomic_DNA"/>
</dbReference>
<reference evidence="3" key="2">
    <citation type="submission" date="2018-08" db="EMBL/GenBank/DDBJ databases">
        <authorList>
            <person name="Guldener U."/>
        </authorList>
    </citation>
    <scope>NUCLEOTIDE SEQUENCE</scope>
    <source>
        <strain evidence="3">UB2</strain>
    </source>
</reference>
<protein>
    <recommendedName>
        <fullName evidence="5">DinB-like domain-containing protein</fullName>
    </recommendedName>
</protein>
<dbReference type="AlphaFoldDB" id="A0A1K0HCY9"/>
<feature type="region of interest" description="Disordered" evidence="1">
    <location>
        <begin position="232"/>
        <end position="276"/>
    </location>
</feature>